<evidence type="ECO:0000256" key="9">
    <source>
        <dbReference type="ARBA" id="ARBA00022840"/>
    </source>
</evidence>
<evidence type="ECO:0000259" key="15">
    <source>
        <dbReference type="PROSITE" id="PS50112"/>
    </source>
</evidence>
<evidence type="ECO:0000256" key="2">
    <source>
        <dbReference type="ARBA" id="ARBA00004370"/>
    </source>
</evidence>
<keyword evidence="7" id="KW-0547">Nucleotide-binding</keyword>
<dbReference type="CDD" id="cd17546">
    <property type="entry name" value="REC_hyHK_CKI1_RcsC-like"/>
    <property type="match status" value="1"/>
</dbReference>
<dbReference type="Pfam" id="PF00512">
    <property type="entry name" value="HisKA"/>
    <property type="match status" value="1"/>
</dbReference>
<dbReference type="InterPro" id="IPR000014">
    <property type="entry name" value="PAS"/>
</dbReference>
<dbReference type="InterPro" id="IPR000700">
    <property type="entry name" value="PAS-assoc_C"/>
</dbReference>
<dbReference type="SUPFAM" id="SSF47384">
    <property type="entry name" value="Homodimeric domain of signal transducing histidine kinase"/>
    <property type="match status" value="1"/>
</dbReference>
<evidence type="ECO:0000259" key="14">
    <source>
        <dbReference type="PROSITE" id="PS50110"/>
    </source>
</evidence>
<evidence type="ECO:0000256" key="11">
    <source>
        <dbReference type="ARBA" id="ARBA00023136"/>
    </source>
</evidence>
<keyword evidence="10" id="KW-1133">Transmembrane helix</keyword>
<dbReference type="Proteomes" id="UP000190027">
    <property type="component" value="Unassembled WGS sequence"/>
</dbReference>
<dbReference type="SMART" id="SM00388">
    <property type="entry name" value="HisKA"/>
    <property type="match status" value="1"/>
</dbReference>
<dbReference type="InterPro" id="IPR003594">
    <property type="entry name" value="HATPase_dom"/>
</dbReference>
<evidence type="ECO:0000256" key="4">
    <source>
        <dbReference type="ARBA" id="ARBA00022553"/>
    </source>
</evidence>
<dbReference type="AlphaFoldDB" id="A0A1T4Y5W5"/>
<keyword evidence="11" id="KW-0472">Membrane</keyword>
<evidence type="ECO:0000313" key="17">
    <source>
        <dbReference type="EMBL" id="SKA96701.1"/>
    </source>
</evidence>
<gene>
    <name evidence="17" type="ORF">SAMN02745704_02760</name>
</gene>
<dbReference type="CDD" id="cd00130">
    <property type="entry name" value="PAS"/>
    <property type="match status" value="3"/>
</dbReference>
<evidence type="ECO:0000313" key="18">
    <source>
        <dbReference type="Proteomes" id="UP000190027"/>
    </source>
</evidence>
<evidence type="ECO:0000256" key="7">
    <source>
        <dbReference type="ARBA" id="ARBA00022741"/>
    </source>
</evidence>
<dbReference type="Gene3D" id="3.40.50.2300">
    <property type="match status" value="1"/>
</dbReference>
<evidence type="ECO:0000256" key="5">
    <source>
        <dbReference type="ARBA" id="ARBA00022679"/>
    </source>
</evidence>
<dbReference type="InterPro" id="IPR004358">
    <property type="entry name" value="Sig_transdc_His_kin-like_C"/>
</dbReference>
<dbReference type="EMBL" id="FUYC01000028">
    <property type="protein sequence ID" value="SKA96701.1"/>
    <property type="molecule type" value="Genomic_DNA"/>
</dbReference>
<dbReference type="CDD" id="cd16922">
    <property type="entry name" value="HATPase_EvgS-ArcB-TorS-like"/>
    <property type="match status" value="1"/>
</dbReference>
<dbReference type="SMART" id="SM00387">
    <property type="entry name" value="HATPase_c"/>
    <property type="match status" value="1"/>
</dbReference>
<keyword evidence="5" id="KW-0808">Transferase</keyword>
<organism evidence="17 18">
    <name type="scientific">Paucidesulfovibrio gracilis DSM 16080</name>
    <dbReference type="NCBI Taxonomy" id="1121449"/>
    <lineage>
        <taxon>Bacteria</taxon>
        <taxon>Pseudomonadati</taxon>
        <taxon>Thermodesulfobacteriota</taxon>
        <taxon>Desulfovibrionia</taxon>
        <taxon>Desulfovibrionales</taxon>
        <taxon>Desulfovibrionaceae</taxon>
        <taxon>Paucidesulfovibrio</taxon>
    </lineage>
</organism>
<dbReference type="InterPro" id="IPR036097">
    <property type="entry name" value="HisK_dim/P_sf"/>
</dbReference>
<dbReference type="CDD" id="cd00082">
    <property type="entry name" value="HisKA"/>
    <property type="match status" value="1"/>
</dbReference>
<dbReference type="NCBIfam" id="TIGR00229">
    <property type="entry name" value="sensory_box"/>
    <property type="match status" value="3"/>
</dbReference>
<comment type="subcellular location">
    <subcellularLocation>
        <location evidence="2">Membrane</location>
    </subcellularLocation>
</comment>
<protein>
    <recommendedName>
        <fullName evidence="3">histidine kinase</fullName>
        <ecNumber evidence="3">2.7.13.3</ecNumber>
    </recommendedName>
</protein>
<dbReference type="InterPro" id="IPR035965">
    <property type="entry name" value="PAS-like_dom_sf"/>
</dbReference>
<feature type="domain" description="Response regulatory" evidence="14">
    <location>
        <begin position="637"/>
        <end position="756"/>
    </location>
</feature>
<dbReference type="Pfam" id="PF02518">
    <property type="entry name" value="HATPase_c"/>
    <property type="match status" value="1"/>
</dbReference>
<dbReference type="SUPFAM" id="SSF52172">
    <property type="entry name" value="CheY-like"/>
    <property type="match status" value="1"/>
</dbReference>
<dbReference type="PROSITE" id="PS50110">
    <property type="entry name" value="RESPONSE_REGULATORY"/>
    <property type="match status" value="1"/>
</dbReference>
<feature type="domain" description="PAS" evidence="15">
    <location>
        <begin position="255"/>
        <end position="314"/>
    </location>
</feature>
<feature type="domain" description="PAC" evidence="16">
    <location>
        <begin position="81"/>
        <end position="131"/>
    </location>
</feature>
<dbReference type="Gene3D" id="3.30.565.10">
    <property type="entry name" value="Histidine kinase-like ATPase, C-terminal domain"/>
    <property type="match status" value="1"/>
</dbReference>
<dbReference type="Pfam" id="PF13426">
    <property type="entry name" value="PAS_9"/>
    <property type="match status" value="3"/>
</dbReference>
<dbReference type="SMART" id="SM00448">
    <property type="entry name" value="REC"/>
    <property type="match status" value="1"/>
</dbReference>
<dbReference type="FunFam" id="1.10.287.130:FF:000004">
    <property type="entry name" value="Ethylene receptor 1"/>
    <property type="match status" value="1"/>
</dbReference>
<keyword evidence="4 12" id="KW-0597">Phosphoprotein</keyword>
<dbReference type="InterPro" id="IPR003661">
    <property type="entry name" value="HisK_dim/P_dom"/>
</dbReference>
<dbReference type="SUPFAM" id="SSF55785">
    <property type="entry name" value="PYP-like sensor domain (PAS domain)"/>
    <property type="match status" value="3"/>
</dbReference>
<evidence type="ECO:0000259" key="16">
    <source>
        <dbReference type="PROSITE" id="PS50113"/>
    </source>
</evidence>
<evidence type="ECO:0000259" key="13">
    <source>
        <dbReference type="PROSITE" id="PS50109"/>
    </source>
</evidence>
<sequence length="760" mass="84046">MPWGGQCKASRFVDTAESAGLALFQTYPDGSFRKVNTKVSELSGFSLEEIVSGRVNMSERYVNAEDRANLLGKLAREGRVVDYQLPLRHKDGSIVWLAVTLLRKEDDEGVFFDGIGIDITARKQLEEQREREVKQFRDFFESSVDGILFNDPSTRITEANSAAARILGYESSEQLIGLLGRDILHPEDYTVRSPEENYERIMRGEVVRMERRYRRADGSYVPVDTIITGVGATGMHHVVFRDITERKAADKKLKESEERFKALHNASFGGITIHDKGIVLDCNQGLCQITGYGMEELIGMDGLLLIAPQSRDLVWGNIVAGYEEAYEAVGVRKNGQEYPVRLEGKNIPYKGKQVRVVEFRDITERKAAEQALIEAKEAAEAASRAKSEFLANMSHEIRTPLNGIVGMIHVLRETALGTEQSEYVQAALRSSDRLTSLLSDILDLARVEAKKLSIQDVPVNLHTIIEEIRTLFEPSTIHSDLLLSFQVDPAISEHLRGDPLRVHQIVSNLVGNALKFTQTGGIEVNVDLLNTTPGGMQRVLFTVADTGVGIPDEQLNRIFDSFTQANEGLTRQYQGAGLGLTICRELVLQMGGSIDVESEPGVGTTFYVSLPFKMGAAPRPSEADKTVHADPQTLPLDVLLVEDDRVNSLAARRQLEKVGFRVVAAYDGKQALEAMQEATFDVVLMDVQMPVMDGVKATKAIRAGEAGDRNQSIPIVALTAYAMAGDRERLLKAGMDDYIPKPVAINQLLAAIERVITNKQ</sequence>
<dbReference type="InterPro" id="IPR001610">
    <property type="entry name" value="PAC"/>
</dbReference>
<dbReference type="PANTHER" id="PTHR45339">
    <property type="entry name" value="HYBRID SIGNAL TRANSDUCTION HISTIDINE KINASE J"/>
    <property type="match status" value="1"/>
</dbReference>
<feature type="modified residue" description="4-aspartylphosphate" evidence="12">
    <location>
        <position position="686"/>
    </location>
</feature>
<dbReference type="Gene3D" id="1.10.287.130">
    <property type="match status" value="1"/>
</dbReference>
<keyword evidence="8" id="KW-0418">Kinase</keyword>
<dbReference type="GO" id="GO:0000155">
    <property type="term" value="F:phosphorelay sensor kinase activity"/>
    <property type="evidence" value="ECO:0007669"/>
    <property type="project" value="InterPro"/>
</dbReference>
<dbReference type="GO" id="GO:0016020">
    <property type="term" value="C:membrane"/>
    <property type="evidence" value="ECO:0007669"/>
    <property type="project" value="UniProtKB-SubCell"/>
</dbReference>
<dbReference type="SMART" id="SM00086">
    <property type="entry name" value="PAC"/>
    <property type="match status" value="3"/>
</dbReference>
<dbReference type="EC" id="2.7.13.3" evidence="3"/>
<feature type="domain" description="PAS" evidence="15">
    <location>
        <begin position="132"/>
        <end position="205"/>
    </location>
</feature>
<dbReference type="InterPro" id="IPR005467">
    <property type="entry name" value="His_kinase_dom"/>
</dbReference>
<keyword evidence="6" id="KW-0812">Transmembrane</keyword>
<dbReference type="GO" id="GO:0005524">
    <property type="term" value="F:ATP binding"/>
    <property type="evidence" value="ECO:0007669"/>
    <property type="project" value="UniProtKB-KW"/>
</dbReference>
<keyword evidence="18" id="KW-1185">Reference proteome</keyword>
<dbReference type="PROSITE" id="PS50113">
    <property type="entry name" value="PAC"/>
    <property type="match status" value="1"/>
</dbReference>
<feature type="domain" description="Histidine kinase" evidence="13">
    <location>
        <begin position="392"/>
        <end position="614"/>
    </location>
</feature>
<accession>A0A1T4Y5W5</accession>
<name>A0A1T4Y5W5_9BACT</name>
<comment type="catalytic activity">
    <reaction evidence="1">
        <text>ATP + protein L-histidine = ADP + protein N-phospho-L-histidine.</text>
        <dbReference type="EC" id="2.7.13.3"/>
    </reaction>
</comment>
<dbReference type="PANTHER" id="PTHR45339:SF3">
    <property type="entry name" value="HISTIDINE KINASE"/>
    <property type="match status" value="1"/>
</dbReference>
<feature type="domain" description="PAS" evidence="15">
    <location>
        <begin position="8"/>
        <end position="70"/>
    </location>
</feature>
<dbReference type="SUPFAM" id="SSF55874">
    <property type="entry name" value="ATPase domain of HSP90 chaperone/DNA topoisomerase II/histidine kinase"/>
    <property type="match status" value="1"/>
</dbReference>
<dbReference type="FunFam" id="3.30.565.10:FF:000010">
    <property type="entry name" value="Sensor histidine kinase RcsC"/>
    <property type="match status" value="1"/>
</dbReference>
<evidence type="ECO:0000256" key="3">
    <source>
        <dbReference type="ARBA" id="ARBA00012438"/>
    </source>
</evidence>
<evidence type="ECO:0000256" key="12">
    <source>
        <dbReference type="PROSITE-ProRule" id="PRU00169"/>
    </source>
</evidence>
<dbReference type="PROSITE" id="PS50109">
    <property type="entry name" value="HIS_KIN"/>
    <property type="match status" value="1"/>
</dbReference>
<dbReference type="InterPro" id="IPR036890">
    <property type="entry name" value="HATPase_C_sf"/>
</dbReference>
<evidence type="ECO:0000256" key="1">
    <source>
        <dbReference type="ARBA" id="ARBA00000085"/>
    </source>
</evidence>
<evidence type="ECO:0000256" key="6">
    <source>
        <dbReference type="ARBA" id="ARBA00022692"/>
    </source>
</evidence>
<reference evidence="17 18" key="1">
    <citation type="submission" date="2017-02" db="EMBL/GenBank/DDBJ databases">
        <authorList>
            <person name="Peterson S.W."/>
        </authorList>
    </citation>
    <scope>NUCLEOTIDE SEQUENCE [LARGE SCALE GENOMIC DNA]</scope>
    <source>
        <strain evidence="17 18">DSM 16080</strain>
    </source>
</reference>
<dbReference type="InterPro" id="IPR001789">
    <property type="entry name" value="Sig_transdc_resp-reg_receiver"/>
</dbReference>
<dbReference type="Gene3D" id="3.30.450.20">
    <property type="entry name" value="PAS domain"/>
    <property type="match status" value="3"/>
</dbReference>
<evidence type="ECO:0000256" key="8">
    <source>
        <dbReference type="ARBA" id="ARBA00022777"/>
    </source>
</evidence>
<dbReference type="SMART" id="SM00091">
    <property type="entry name" value="PAS"/>
    <property type="match status" value="3"/>
</dbReference>
<evidence type="ECO:0000256" key="10">
    <source>
        <dbReference type="ARBA" id="ARBA00022989"/>
    </source>
</evidence>
<dbReference type="STRING" id="1121449.SAMN02745704_02760"/>
<dbReference type="PRINTS" id="PR00344">
    <property type="entry name" value="BCTRLSENSOR"/>
</dbReference>
<keyword evidence="9" id="KW-0067">ATP-binding</keyword>
<proteinExistence type="predicted"/>
<dbReference type="InterPro" id="IPR011006">
    <property type="entry name" value="CheY-like_superfamily"/>
</dbReference>
<dbReference type="Pfam" id="PF00072">
    <property type="entry name" value="Response_reg"/>
    <property type="match status" value="1"/>
</dbReference>
<dbReference type="PROSITE" id="PS50112">
    <property type="entry name" value="PAS"/>
    <property type="match status" value="3"/>
</dbReference>